<dbReference type="CDD" id="cd10551">
    <property type="entry name" value="PsrB"/>
    <property type="match status" value="1"/>
</dbReference>
<dbReference type="Proteomes" id="UP000772181">
    <property type="component" value="Unassembled WGS sequence"/>
</dbReference>
<sequence length="193" mass="21009">MQNTAKRYGFIINQEKCIGCYTCVIACKMEHQIDKGSYLSLETEGGGNMDTPAGTYPGLSMHFRPHACMHCEKPPCLEVCPSGAIIKREDGIVLIEEDSCNGCSLCVEACPYQAIKLGPEGQIAKKCDMCVNRVDKGLEPFCALCCEGEAILFGNIKDKAGAAAEFLARNTVRVLKEECGTAPAVYYHKKAVR</sequence>
<accession>A0A933LPD6</accession>
<evidence type="ECO:0000256" key="2">
    <source>
        <dbReference type="ARBA" id="ARBA00022723"/>
    </source>
</evidence>
<gene>
    <name evidence="6" type="ORF">HY730_01110</name>
</gene>
<dbReference type="AlphaFoldDB" id="A0A933LPD6"/>
<dbReference type="EMBL" id="JACQWF010000052">
    <property type="protein sequence ID" value="MBI4594960.1"/>
    <property type="molecule type" value="Genomic_DNA"/>
</dbReference>
<keyword evidence="1" id="KW-0004">4Fe-4S</keyword>
<comment type="caution">
    <text evidence="6">The sequence shown here is derived from an EMBL/GenBank/DDBJ whole genome shotgun (WGS) entry which is preliminary data.</text>
</comment>
<keyword evidence="2" id="KW-0479">Metal-binding</keyword>
<protein>
    <submittedName>
        <fullName evidence="6">4Fe-4S dicluster domain-containing protein</fullName>
    </submittedName>
</protein>
<reference evidence="6" key="1">
    <citation type="submission" date="2020-07" db="EMBL/GenBank/DDBJ databases">
        <title>Huge and variable diversity of episymbiotic CPR bacteria and DPANN archaea in groundwater ecosystems.</title>
        <authorList>
            <person name="He C.Y."/>
            <person name="Keren R."/>
            <person name="Whittaker M."/>
            <person name="Farag I.F."/>
            <person name="Doudna J."/>
            <person name="Cate J.H.D."/>
            <person name="Banfield J.F."/>
        </authorList>
    </citation>
    <scope>NUCLEOTIDE SEQUENCE</scope>
    <source>
        <strain evidence="6">NC_groundwater_1482_Ag_S-0.65um_47_24</strain>
    </source>
</reference>
<dbReference type="Pfam" id="PF12797">
    <property type="entry name" value="Fer4_2"/>
    <property type="match status" value="1"/>
</dbReference>
<feature type="domain" description="4Fe-4S ferredoxin-type" evidence="5">
    <location>
        <begin position="59"/>
        <end position="90"/>
    </location>
</feature>
<dbReference type="PANTHER" id="PTHR43177">
    <property type="entry name" value="PROTEIN NRFC"/>
    <property type="match status" value="1"/>
</dbReference>
<dbReference type="PROSITE" id="PS00198">
    <property type="entry name" value="4FE4S_FER_1"/>
    <property type="match status" value="1"/>
</dbReference>
<dbReference type="PROSITE" id="PS51379">
    <property type="entry name" value="4FE4S_FER_2"/>
    <property type="match status" value="3"/>
</dbReference>
<dbReference type="SUPFAM" id="SSF54862">
    <property type="entry name" value="4Fe-4S ferredoxins"/>
    <property type="match status" value="1"/>
</dbReference>
<dbReference type="InterPro" id="IPR050954">
    <property type="entry name" value="ET_IronSulfur_Cluster-Binding"/>
</dbReference>
<organism evidence="6 7">
    <name type="scientific">Tectimicrobiota bacterium</name>
    <dbReference type="NCBI Taxonomy" id="2528274"/>
    <lineage>
        <taxon>Bacteria</taxon>
        <taxon>Pseudomonadati</taxon>
        <taxon>Nitrospinota/Tectimicrobiota group</taxon>
        <taxon>Candidatus Tectimicrobiota</taxon>
    </lineage>
</organism>
<name>A0A933LPD6_UNCTE</name>
<feature type="domain" description="4Fe-4S ferredoxin-type" evidence="5">
    <location>
        <begin position="91"/>
        <end position="120"/>
    </location>
</feature>
<dbReference type="PANTHER" id="PTHR43177:SF3">
    <property type="entry name" value="PROTEIN NRFC HOMOLOG"/>
    <property type="match status" value="1"/>
</dbReference>
<keyword evidence="4" id="KW-0411">Iron-sulfur</keyword>
<dbReference type="GO" id="GO:0051539">
    <property type="term" value="F:4 iron, 4 sulfur cluster binding"/>
    <property type="evidence" value="ECO:0007669"/>
    <property type="project" value="UniProtKB-KW"/>
</dbReference>
<dbReference type="InterPro" id="IPR017900">
    <property type="entry name" value="4Fe4S_Fe_S_CS"/>
</dbReference>
<evidence type="ECO:0000256" key="1">
    <source>
        <dbReference type="ARBA" id="ARBA00022485"/>
    </source>
</evidence>
<proteinExistence type="predicted"/>
<keyword evidence="3" id="KW-0408">Iron</keyword>
<evidence type="ECO:0000313" key="6">
    <source>
        <dbReference type="EMBL" id="MBI4594960.1"/>
    </source>
</evidence>
<dbReference type="Pfam" id="PF13247">
    <property type="entry name" value="Fer4_11"/>
    <property type="match status" value="1"/>
</dbReference>
<evidence type="ECO:0000259" key="5">
    <source>
        <dbReference type="PROSITE" id="PS51379"/>
    </source>
</evidence>
<dbReference type="InterPro" id="IPR017896">
    <property type="entry name" value="4Fe4S_Fe-S-bd"/>
</dbReference>
<feature type="domain" description="4Fe-4S ferredoxin-type" evidence="5">
    <location>
        <begin position="8"/>
        <end position="38"/>
    </location>
</feature>
<evidence type="ECO:0000256" key="4">
    <source>
        <dbReference type="ARBA" id="ARBA00023014"/>
    </source>
</evidence>
<evidence type="ECO:0000313" key="7">
    <source>
        <dbReference type="Proteomes" id="UP000772181"/>
    </source>
</evidence>
<dbReference type="Gene3D" id="3.30.70.20">
    <property type="match status" value="2"/>
</dbReference>
<evidence type="ECO:0000256" key="3">
    <source>
        <dbReference type="ARBA" id="ARBA00023004"/>
    </source>
</evidence>
<dbReference type="GO" id="GO:0046872">
    <property type="term" value="F:metal ion binding"/>
    <property type="evidence" value="ECO:0007669"/>
    <property type="project" value="UniProtKB-KW"/>
</dbReference>